<comment type="similarity">
    <text evidence="9">Belongs to the ABC transporter superfamily. Macrolide exporter (TC 3.A.1.122) family.</text>
</comment>
<dbReference type="InterPro" id="IPR003838">
    <property type="entry name" value="ABC3_permease_C"/>
</dbReference>
<evidence type="ECO:0000256" key="8">
    <source>
        <dbReference type="ARBA" id="ARBA00023136"/>
    </source>
</evidence>
<keyword evidence="8 10" id="KW-0472">Membrane</keyword>
<dbReference type="PROSITE" id="PS50893">
    <property type="entry name" value="ABC_TRANSPORTER_2"/>
    <property type="match status" value="1"/>
</dbReference>
<dbReference type="GO" id="GO:0005886">
    <property type="term" value="C:plasma membrane"/>
    <property type="evidence" value="ECO:0007669"/>
    <property type="project" value="UniProtKB-SubCell"/>
</dbReference>
<accession>A9KRB1</accession>
<dbReference type="eggNOG" id="COG1136">
    <property type="taxonomic scope" value="Bacteria"/>
</dbReference>
<dbReference type="GO" id="GO:0016887">
    <property type="term" value="F:ATP hydrolysis activity"/>
    <property type="evidence" value="ECO:0007669"/>
    <property type="project" value="InterPro"/>
</dbReference>
<dbReference type="InterPro" id="IPR003439">
    <property type="entry name" value="ABC_transporter-like_ATP-bd"/>
</dbReference>
<dbReference type="InterPro" id="IPR017871">
    <property type="entry name" value="ABC_transporter-like_CS"/>
</dbReference>
<keyword evidence="7 10" id="KW-1133">Transmembrane helix</keyword>
<dbReference type="InterPro" id="IPR017911">
    <property type="entry name" value="MacB-like_ATP-bd"/>
</dbReference>
<evidence type="ECO:0000256" key="1">
    <source>
        <dbReference type="ARBA" id="ARBA00004429"/>
    </source>
</evidence>
<feature type="transmembrane region" description="Helical" evidence="10">
    <location>
        <begin position="476"/>
        <end position="496"/>
    </location>
</feature>
<evidence type="ECO:0000256" key="6">
    <source>
        <dbReference type="ARBA" id="ARBA00022840"/>
    </source>
</evidence>
<feature type="transmembrane region" description="Helical" evidence="10">
    <location>
        <begin position="555"/>
        <end position="578"/>
    </location>
</feature>
<evidence type="ECO:0000256" key="4">
    <source>
        <dbReference type="ARBA" id="ARBA00022692"/>
    </source>
</evidence>
<dbReference type="InterPro" id="IPR027417">
    <property type="entry name" value="P-loop_NTPase"/>
</dbReference>
<organism evidence="12 13">
    <name type="scientific">Lachnoclostridium phytofermentans (strain ATCC 700394 / DSM 18823 / ISDg)</name>
    <name type="common">Clostridium phytofermentans</name>
    <dbReference type="NCBI Taxonomy" id="357809"/>
    <lineage>
        <taxon>Bacteria</taxon>
        <taxon>Bacillati</taxon>
        <taxon>Bacillota</taxon>
        <taxon>Clostridia</taxon>
        <taxon>Lachnospirales</taxon>
        <taxon>Lachnospiraceae</taxon>
    </lineage>
</organism>
<dbReference type="RefSeq" id="WP_012198222.1">
    <property type="nucleotide sequence ID" value="NC_010001.1"/>
</dbReference>
<protein>
    <submittedName>
        <fullName evidence="12">ABC transporter related</fullName>
    </submittedName>
</protein>
<evidence type="ECO:0000256" key="2">
    <source>
        <dbReference type="ARBA" id="ARBA00022448"/>
    </source>
</evidence>
<dbReference type="PANTHER" id="PTHR42798">
    <property type="entry name" value="LIPOPROTEIN-RELEASING SYSTEM ATP-BINDING PROTEIN LOLD"/>
    <property type="match status" value="1"/>
</dbReference>
<dbReference type="OrthoDB" id="2079174at2"/>
<dbReference type="SUPFAM" id="SSF52540">
    <property type="entry name" value="P-loop containing nucleoside triphosphate hydrolases"/>
    <property type="match status" value="1"/>
</dbReference>
<keyword evidence="3" id="KW-1003">Cell membrane</keyword>
<sequence>MLQVNHVTKKYGNAIILENSSYTFPSKGIVCLMGASGGGKTTLLNLLAGFDTDYEGEILVGGTLISGMDAEKLCQYRRDNIGFVFQNYHLLPGYTASENVLLASALSKDSPDASRQKAATLLTRLGIGEKENQKVENLSGGQKQRVAIARALMSDPQIIFADEPTGALDRTTSTEIMKLLQEISRDRLVVVITHDAKICEFADEIIHIKEKKIIEERVIRRDVTDEKALVVGSSPKISIFSRAVKNFKVHLTRYAAVSLSISIGLLAFLFSLSFGNVMERSIDDFKTKNTAFNNGYIKGADDGTILEYLKKDERIENVYYQYKLRNLTLSTGDKSEQIAEKFPTPKATESLSYGVMPRLGQNEIAITPSLAKKFDSDIKKLLGKEFILELDGQKHKLTMSGIYNAGYDDFIVSSDIEQQFYKNITDEKNYSISYDVKEFSDIVGVSNVLKLRGITAKTASDEVYALQNTFHSLNKLFLVISFLILAISLFICTILLNKLQNTRYHEIGLLSALGFSRQQISSMIRCENLLLSSLATVVNLILLFASILLGKLLDFALIFTGAQVVLSIVATFAIVMLLSAVASYKLIRTEPAIALKK</sequence>
<dbReference type="STRING" id="357809.Cphy_0192"/>
<evidence type="ECO:0000313" key="12">
    <source>
        <dbReference type="EMBL" id="ABX40579.1"/>
    </source>
</evidence>
<evidence type="ECO:0000256" key="7">
    <source>
        <dbReference type="ARBA" id="ARBA00022989"/>
    </source>
</evidence>
<comment type="subcellular location">
    <subcellularLocation>
        <location evidence="1">Cell inner membrane</location>
        <topology evidence="1">Multi-pass membrane protein</topology>
    </subcellularLocation>
</comment>
<dbReference type="Gene3D" id="3.40.50.300">
    <property type="entry name" value="P-loop containing nucleotide triphosphate hydrolases"/>
    <property type="match status" value="1"/>
</dbReference>
<evidence type="ECO:0000313" key="13">
    <source>
        <dbReference type="Proteomes" id="UP000000370"/>
    </source>
</evidence>
<dbReference type="Pfam" id="PF02687">
    <property type="entry name" value="FtsX"/>
    <property type="match status" value="1"/>
</dbReference>
<evidence type="ECO:0000256" key="10">
    <source>
        <dbReference type="SAM" id="Phobius"/>
    </source>
</evidence>
<feature type="transmembrane region" description="Helical" evidence="10">
    <location>
        <begin position="529"/>
        <end position="549"/>
    </location>
</feature>
<dbReference type="EMBL" id="CP000885">
    <property type="protein sequence ID" value="ABX40579.1"/>
    <property type="molecule type" value="Genomic_DNA"/>
</dbReference>
<dbReference type="Pfam" id="PF00005">
    <property type="entry name" value="ABC_tran"/>
    <property type="match status" value="1"/>
</dbReference>
<keyword evidence="6" id="KW-0067">ATP-binding</keyword>
<keyword evidence="4 10" id="KW-0812">Transmembrane</keyword>
<name>A9KRB1_LACP7</name>
<feature type="domain" description="ABC transporter" evidence="11">
    <location>
        <begin position="2"/>
        <end position="235"/>
    </location>
</feature>
<dbReference type="CDD" id="cd03255">
    <property type="entry name" value="ABC_MJ0796_LolCDE_FtsE"/>
    <property type="match status" value="1"/>
</dbReference>
<dbReference type="KEGG" id="cpy:Cphy_0192"/>
<dbReference type="Proteomes" id="UP000000370">
    <property type="component" value="Chromosome"/>
</dbReference>
<dbReference type="AlphaFoldDB" id="A9KRB1"/>
<dbReference type="PANTHER" id="PTHR42798:SF6">
    <property type="entry name" value="CELL DIVISION ATP-BINDING PROTEIN FTSE"/>
    <property type="match status" value="1"/>
</dbReference>
<dbReference type="GO" id="GO:0005524">
    <property type="term" value="F:ATP binding"/>
    <property type="evidence" value="ECO:0007669"/>
    <property type="project" value="UniProtKB-KW"/>
</dbReference>
<keyword evidence="13" id="KW-1185">Reference proteome</keyword>
<dbReference type="SMART" id="SM00382">
    <property type="entry name" value="AAA"/>
    <property type="match status" value="1"/>
</dbReference>
<dbReference type="PROSITE" id="PS00211">
    <property type="entry name" value="ABC_TRANSPORTER_1"/>
    <property type="match status" value="1"/>
</dbReference>
<feature type="transmembrane region" description="Helical" evidence="10">
    <location>
        <begin position="254"/>
        <end position="274"/>
    </location>
</feature>
<gene>
    <name evidence="12" type="ordered locus">Cphy_0192</name>
</gene>
<keyword evidence="2" id="KW-0813">Transport</keyword>
<evidence type="ECO:0000256" key="9">
    <source>
        <dbReference type="ARBA" id="ARBA00038388"/>
    </source>
</evidence>
<evidence type="ECO:0000259" key="11">
    <source>
        <dbReference type="PROSITE" id="PS50893"/>
    </source>
</evidence>
<proteinExistence type="inferred from homology"/>
<dbReference type="HOGENOM" id="CLU_000604_78_2_9"/>
<dbReference type="eggNOG" id="COG0577">
    <property type="taxonomic scope" value="Bacteria"/>
</dbReference>
<keyword evidence="5" id="KW-0547">Nucleotide-binding</keyword>
<reference evidence="13" key="1">
    <citation type="submission" date="2007-11" db="EMBL/GenBank/DDBJ databases">
        <title>Complete genome sequence of Clostridium phytofermentans ISDg.</title>
        <authorList>
            <person name="Leschine S.B."/>
            <person name="Warnick T.A."/>
            <person name="Blanchard J.L."/>
            <person name="Schnell D.J."/>
            <person name="Petit E.L."/>
            <person name="LaTouf W.G."/>
            <person name="Copeland A."/>
            <person name="Lucas S."/>
            <person name="Lapidus A."/>
            <person name="Barry K."/>
            <person name="Glavina del Rio T."/>
            <person name="Dalin E."/>
            <person name="Tice H."/>
            <person name="Pitluck S."/>
            <person name="Kiss H."/>
            <person name="Brettin T."/>
            <person name="Bruce D."/>
            <person name="Detter J.C."/>
            <person name="Han C."/>
            <person name="Kuske C."/>
            <person name="Schmutz J."/>
            <person name="Larimer F."/>
            <person name="Land M."/>
            <person name="Hauser L."/>
            <person name="Kyrpides N."/>
            <person name="Kim E.A."/>
            <person name="Richardson P."/>
        </authorList>
    </citation>
    <scope>NUCLEOTIDE SEQUENCE [LARGE SCALE GENOMIC DNA]</scope>
    <source>
        <strain evidence="13">ATCC 700394 / DSM 18823 / ISDg</strain>
    </source>
</reference>
<dbReference type="InterPro" id="IPR003593">
    <property type="entry name" value="AAA+_ATPase"/>
</dbReference>
<evidence type="ECO:0000256" key="3">
    <source>
        <dbReference type="ARBA" id="ARBA00022475"/>
    </source>
</evidence>
<evidence type="ECO:0000256" key="5">
    <source>
        <dbReference type="ARBA" id="ARBA00022741"/>
    </source>
</evidence>